<evidence type="ECO:0000313" key="2">
    <source>
        <dbReference type="EMBL" id="JAD86146.1"/>
    </source>
</evidence>
<keyword evidence="1" id="KW-1133">Transmembrane helix</keyword>
<organism evidence="2">
    <name type="scientific">Arundo donax</name>
    <name type="common">Giant reed</name>
    <name type="synonym">Donax arundinaceus</name>
    <dbReference type="NCBI Taxonomy" id="35708"/>
    <lineage>
        <taxon>Eukaryota</taxon>
        <taxon>Viridiplantae</taxon>
        <taxon>Streptophyta</taxon>
        <taxon>Embryophyta</taxon>
        <taxon>Tracheophyta</taxon>
        <taxon>Spermatophyta</taxon>
        <taxon>Magnoliopsida</taxon>
        <taxon>Liliopsida</taxon>
        <taxon>Poales</taxon>
        <taxon>Poaceae</taxon>
        <taxon>PACMAD clade</taxon>
        <taxon>Arundinoideae</taxon>
        <taxon>Arundineae</taxon>
        <taxon>Arundo</taxon>
    </lineage>
</organism>
<evidence type="ECO:0000256" key="1">
    <source>
        <dbReference type="SAM" id="Phobius"/>
    </source>
</evidence>
<accession>A0A0A9DEC4</accession>
<sequence>MPLPRLLFRQVKRFCSESSSTPYTVTKFLAPLSSVFLLILACWIIRLIISEKWAYPVIGGVIGL</sequence>
<protein>
    <submittedName>
        <fullName evidence="2">Uncharacterized protein</fullName>
    </submittedName>
</protein>
<keyword evidence="1" id="KW-0472">Membrane</keyword>
<proteinExistence type="predicted"/>
<feature type="transmembrane region" description="Helical" evidence="1">
    <location>
        <begin position="28"/>
        <end position="49"/>
    </location>
</feature>
<reference evidence="2" key="2">
    <citation type="journal article" date="2015" name="Data Brief">
        <title>Shoot transcriptome of the giant reed, Arundo donax.</title>
        <authorList>
            <person name="Barrero R.A."/>
            <person name="Guerrero F.D."/>
            <person name="Moolhuijzen P."/>
            <person name="Goolsby J.A."/>
            <person name="Tidwell J."/>
            <person name="Bellgard S.E."/>
            <person name="Bellgard M.I."/>
        </authorList>
    </citation>
    <scope>NUCLEOTIDE SEQUENCE</scope>
    <source>
        <tissue evidence="2">Shoot tissue taken approximately 20 cm above the soil surface</tissue>
    </source>
</reference>
<dbReference type="EMBL" id="GBRH01211749">
    <property type="protein sequence ID" value="JAD86146.1"/>
    <property type="molecule type" value="Transcribed_RNA"/>
</dbReference>
<name>A0A0A9DEC4_ARUDO</name>
<dbReference type="AlphaFoldDB" id="A0A0A9DEC4"/>
<reference evidence="2" key="1">
    <citation type="submission" date="2014-09" db="EMBL/GenBank/DDBJ databases">
        <authorList>
            <person name="Magalhaes I.L.F."/>
            <person name="Oliveira U."/>
            <person name="Santos F.R."/>
            <person name="Vidigal T.H.D.A."/>
            <person name="Brescovit A.D."/>
            <person name="Santos A.J."/>
        </authorList>
    </citation>
    <scope>NUCLEOTIDE SEQUENCE</scope>
    <source>
        <tissue evidence="2">Shoot tissue taken approximately 20 cm above the soil surface</tissue>
    </source>
</reference>
<keyword evidence="1" id="KW-0812">Transmembrane</keyword>